<dbReference type="Proteomes" id="UP000287198">
    <property type="component" value="Unassembled WGS sequence"/>
</dbReference>
<dbReference type="Pfam" id="PF13349">
    <property type="entry name" value="DUF4097"/>
    <property type="match status" value="1"/>
</dbReference>
<proteinExistence type="predicted"/>
<dbReference type="OrthoDB" id="6194490at2"/>
<evidence type="ECO:0000313" key="3">
    <source>
        <dbReference type="EMBL" id="RUO54880.1"/>
    </source>
</evidence>
<protein>
    <recommendedName>
        <fullName evidence="2">DUF4097 domain-containing protein</fullName>
    </recommendedName>
</protein>
<dbReference type="EMBL" id="PIPW01000001">
    <property type="protein sequence ID" value="RUO54880.1"/>
    <property type="molecule type" value="Genomic_DNA"/>
</dbReference>
<evidence type="ECO:0000256" key="1">
    <source>
        <dbReference type="SAM" id="SignalP"/>
    </source>
</evidence>
<dbReference type="InterPro" id="IPR025164">
    <property type="entry name" value="Toastrack_DUF4097"/>
</dbReference>
<name>A0A432Y1Q4_9GAMM</name>
<comment type="caution">
    <text evidence="3">The sequence shown here is derived from an EMBL/GenBank/DDBJ whole genome shotgun (WGS) entry which is preliminary data.</text>
</comment>
<accession>A0A432Y1Q4</accession>
<keyword evidence="4" id="KW-1185">Reference proteome</keyword>
<evidence type="ECO:0000313" key="4">
    <source>
        <dbReference type="Proteomes" id="UP000287198"/>
    </source>
</evidence>
<gene>
    <name evidence="3" type="ORF">CWI69_05640</name>
</gene>
<dbReference type="AlphaFoldDB" id="A0A432Y1Q4"/>
<evidence type="ECO:0000259" key="2">
    <source>
        <dbReference type="Pfam" id="PF13349"/>
    </source>
</evidence>
<feature type="domain" description="DUF4097" evidence="2">
    <location>
        <begin position="46"/>
        <end position="319"/>
    </location>
</feature>
<sequence>MMKTMTNLVLSASLLMGFSLLSTSALAQQETVDQQLEVPADVVVNIENMRGEVQIIGSDTNYAEVKGQLDEYATGFTFELDGSNLTIRVEMPNGGNFSGNDVSDLTVHLPRTAELHVSGVSSDFALSDFNSEIRVNTVSGDIDATNLTGDIRLSTVSGDVISRGLAGGIALKSVSGDIIDRDGAADKASYASTSGDVQATTSAREISAESVSGDVDLNLQTITRLVLKSVSGDVQASLNLADNGRIEGNSVSGDVELIFAGAVNANLEANVSGGGDIVNKLNNAQAEESKWGVGAHLNTKVGSGAGNIELTTMSGDIIIRKK</sequence>
<feature type="chain" id="PRO_5019081241" description="DUF4097 domain-containing protein" evidence="1">
    <location>
        <begin position="28"/>
        <end position="322"/>
    </location>
</feature>
<feature type="signal peptide" evidence="1">
    <location>
        <begin position="1"/>
        <end position="27"/>
    </location>
</feature>
<organism evidence="3 4">
    <name type="scientific">Pseudidiomarina halophila</name>
    <dbReference type="NCBI Taxonomy" id="1449799"/>
    <lineage>
        <taxon>Bacteria</taxon>
        <taxon>Pseudomonadati</taxon>
        <taxon>Pseudomonadota</taxon>
        <taxon>Gammaproteobacteria</taxon>
        <taxon>Alteromonadales</taxon>
        <taxon>Idiomarinaceae</taxon>
        <taxon>Pseudidiomarina</taxon>
    </lineage>
</organism>
<reference evidence="4" key="1">
    <citation type="journal article" date="2018" name="Front. Microbiol.">
        <title>Genome-Based Analysis Reveals the Taxonomy and Diversity of the Family Idiomarinaceae.</title>
        <authorList>
            <person name="Liu Y."/>
            <person name="Lai Q."/>
            <person name="Shao Z."/>
        </authorList>
    </citation>
    <scope>NUCLEOTIDE SEQUENCE [LARGE SCALE GENOMIC DNA]</scope>
    <source>
        <strain evidence="4">BH195</strain>
    </source>
</reference>
<dbReference type="RefSeq" id="WP_126762645.1">
    <property type="nucleotide sequence ID" value="NZ_JBHLTZ010000004.1"/>
</dbReference>
<keyword evidence="1" id="KW-0732">Signal</keyword>